<feature type="region of interest" description="Disordered" evidence="1">
    <location>
        <begin position="134"/>
        <end position="172"/>
    </location>
</feature>
<dbReference type="Proteomes" id="UP000757435">
    <property type="component" value="Unassembled WGS sequence"/>
</dbReference>
<comment type="caution">
    <text evidence="5">The sequence shown here is derived from an EMBL/GenBank/DDBJ whole genome shotgun (WGS) entry which is preliminary data.</text>
</comment>
<sequence length="393" mass="42708">MNFKNRRWLGAIALLTLILLSLFAAPATDLRQGSTYSRSPDGYGAWFAYMQAQGKPIQRWQKSVDRLFEADEPPVPSATEVSTKASLSSAPPSPITLIQIDNGNIWSTAANPGWIEQGNVLVLLGTKAPVSKAPFRSSLSSPSGSVKIETSQRYTPSGQRASEPPGQDSSQIQPILRDDYGAVVWEEAIGKGRIIHSSTPFLAANAYQDEPGNFKFLAKLVIDSGHPIWVDEYIHGYRDPDPIAPGKSPSLLGYLAQTPLLIVGVQALVLLLTLIWGQNRRLGAPKKLAEPPEDNSTAYIQALAGVLQKANSSDFVAGTIAKAEQIQFQRSLGLGTALLDSQTVSAAWHQQTGQPAAQLQEILDLPQGDRRSTDSELLTWLKNIQTAHQQLER</sequence>
<dbReference type="InterPro" id="IPR025646">
    <property type="entry name" value="DUF4350"/>
</dbReference>
<evidence type="ECO:0000256" key="2">
    <source>
        <dbReference type="SAM" id="Phobius"/>
    </source>
</evidence>
<keyword evidence="2" id="KW-0812">Transmembrane</keyword>
<keyword evidence="2" id="KW-0472">Membrane</keyword>
<name>A0A951UQ39_9CYAN</name>
<dbReference type="AlphaFoldDB" id="A0A951UQ39"/>
<evidence type="ECO:0000256" key="1">
    <source>
        <dbReference type="SAM" id="MobiDB-lite"/>
    </source>
</evidence>
<feature type="transmembrane region" description="Helical" evidence="2">
    <location>
        <begin position="251"/>
        <end position="277"/>
    </location>
</feature>
<feature type="compositionally biased region" description="Polar residues" evidence="1">
    <location>
        <begin position="79"/>
        <end position="90"/>
    </location>
</feature>
<feature type="chain" id="PRO_5037398296" evidence="3">
    <location>
        <begin position="25"/>
        <end position="393"/>
    </location>
</feature>
<evidence type="ECO:0000313" key="6">
    <source>
        <dbReference type="Proteomes" id="UP000757435"/>
    </source>
</evidence>
<feature type="region of interest" description="Disordered" evidence="1">
    <location>
        <begin position="72"/>
        <end position="91"/>
    </location>
</feature>
<evidence type="ECO:0000259" key="4">
    <source>
        <dbReference type="Pfam" id="PF14258"/>
    </source>
</evidence>
<dbReference type="Pfam" id="PF14258">
    <property type="entry name" value="DUF4350"/>
    <property type="match status" value="1"/>
</dbReference>
<feature type="signal peptide" evidence="3">
    <location>
        <begin position="1"/>
        <end position="24"/>
    </location>
</feature>
<keyword evidence="2" id="KW-1133">Transmembrane helix</keyword>
<evidence type="ECO:0000313" key="5">
    <source>
        <dbReference type="EMBL" id="MBW4661925.1"/>
    </source>
</evidence>
<evidence type="ECO:0000256" key="3">
    <source>
        <dbReference type="SAM" id="SignalP"/>
    </source>
</evidence>
<accession>A0A951UQ39</accession>
<keyword evidence="3" id="KW-0732">Signal</keyword>
<reference evidence="5" key="1">
    <citation type="submission" date="2021-05" db="EMBL/GenBank/DDBJ databases">
        <authorList>
            <person name="Pietrasiak N."/>
            <person name="Ward R."/>
            <person name="Stajich J.E."/>
            <person name="Kurbessoian T."/>
        </authorList>
    </citation>
    <scope>NUCLEOTIDE SEQUENCE</scope>
    <source>
        <strain evidence="5">UHER 2000/2452</strain>
    </source>
</reference>
<organism evidence="5 6">
    <name type="scientific">Drouetiella hepatica Uher 2000/2452</name>
    <dbReference type="NCBI Taxonomy" id="904376"/>
    <lineage>
        <taxon>Bacteria</taxon>
        <taxon>Bacillati</taxon>
        <taxon>Cyanobacteriota</taxon>
        <taxon>Cyanophyceae</taxon>
        <taxon>Oculatellales</taxon>
        <taxon>Oculatellaceae</taxon>
        <taxon>Drouetiella</taxon>
    </lineage>
</organism>
<dbReference type="EMBL" id="JAHHHD010000050">
    <property type="protein sequence ID" value="MBW4661925.1"/>
    <property type="molecule type" value="Genomic_DNA"/>
</dbReference>
<proteinExistence type="predicted"/>
<feature type="compositionally biased region" description="Polar residues" evidence="1">
    <location>
        <begin position="148"/>
        <end position="160"/>
    </location>
</feature>
<reference evidence="5" key="2">
    <citation type="journal article" date="2022" name="Microbiol. Resour. Announc.">
        <title>Metagenome Sequencing to Explore Phylogenomics of Terrestrial Cyanobacteria.</title>
        <authorList>
            <person name="Ward R.D."/>
            <person name="Stajich J.E."/>
            <person name="Johansen J.R."/>
            <person name="Huntemann M."/>
            <person name="Clum A."/>
            <person name="Foster B."/>
            <person name="Foster B."/>
            <person name="Roux S."/>
            <person name="Palaniappan K."/>
            <person name="Varghese N."/>
            <person name="Mukherjee S."/>
            <person name="Reddy T.B.K."/>
            <person name="Daum C."/>
            <person name="Copeland A."/>
            <person name="Chen I.A."/>
            <person name="Ivanova N.N."/>
            <person name="Kyrpides N.C."/>
            <person name="Shapiro N."/>
            <person name="Eloe-Fadrosh E.A."/>
            <person name="Pietrasiak N."/>
        </authorList>
    </citation>
    <scope>NUCLEOTIDE SEQUENCE</scope>
    <source>
        <strain evidence="5">UHER 2000/2452</strain>
    </source>
</reference>
<protein>
    <submittedName>
        <fullName evidence="5">DUF4350 domain-containing protein</fullName>
    </submittedName>
</protein>
<gene>
    <name evidence="5" type="ORF">KME15_24940</name>
</gene>
<feature type="domain" description="DUF4350" evidence="4">
    <location>
        <begin position="35"/>
        <end position="221"/>
    </location>
</feature>